<reference evidence="3 4" key="1">
    <citation type="submission" date="2018-04" db="EMBL/GenBank/DDBJ databases">
        <authorList>
            <person name="Vogel A."/>
        </authorList>
    </citation>
    <scope>NUCLEOTIDE SEQUENCE [LARGE SCALE GENOMIC DNA]</scope>
</reference>
<feature type="region of interest" description="Disordered" evidence="1">
    <location>
        <begin position="1445"/>
        <end position="1488"/>
    </location>
</feature>
<dbReference type="Pfam" id="PF03372">
    <property type="entry name" value="Exo_endo_phos"/>
    <property type="match status" value="1"/>
</dbReference>
<feature type="domain" description="Endonuclease/exonuclease/phosphatase" evidence="2">
    <location>
        <begin position="503"/>
        <end position="678"/>
    </location>
</feature>
<dbReference type="EMBL" id="OOIL02000779">
    <property type="protein sequence ID" value="VFQ69265.1"/>
    <property type="molecule type" value="Genomic_DNA"/>
</dbReference>
<feature type="compositionally biased region" description="Acidic residues" evidence="1">
    <location>
        <begin position="1566"/>
        <end position="1576"/>
    </location>
</feature>
<organism evidence="3 4">
    <name type="scientific">Cuscuta campestris</name>
    <dbReference type="NCBI Taxonomy" id="132261"/>
    <lineage>
        <taxon>Eukaryota</taxon>
        <taxon>Viridiplantae</taxon>
        <taxon>Streptophyta</taxon>
        <taxon>Embryophyta</taxon>
        <taxon>Tracheophyta</taxon>
        <taxon>Spermatophyta</taxon>
        <taxon>Magnoliopsida</taxon>
        <taxon>eudicotyledons</taxon>
        <taxon>Gunneridae</taxon>
        <taxon>Pentapetalae</taxon>
        <taxon>asterids</taxon>
        <taxon>lamiids</taxon>
        <taxon>Solanales</taxon>
        <taxon>Convolvulaceae</taxon>
        <taxon>Cuscuteae</taxon>
        <taxon>Cuscuta</taxon>
        <taxon>Cuscuta subgen. Grammica</taxon>
        <taxon>Cuscuta sect. Cleistogrammica</taxon>
    </lineage>
</organism>
<dbReference type="InterPro" id="IPR005135">
    <property type="entry name" value="Endo/exonuclease/phosphatase"/>
</dbReference>
<dbReference type="PANTHER" id="PTHR31286">
    <property type="entry name" value="GLYCINE-RICH CELL WALL STRUCTURAL PROTEIN 1.8-LIKE"/>
    <property type="match status" value="1"/>
</dbReference>
<feature type="compositionally biased region" description="Basic residues" evidence="1">
    <location>
        <begin position="1610"/>
        <end position="1627"/>
    </location>
</feature>
<dbReference type="PANTHER" id="PTHR31286:SF180">
    <property type="entry name" value="OS10G0362600 PROTEIN"/>
    <property type="match status" value="1"/>
</dbReference>
<evidence type="ECO:0000313" key="4">
    <source>
        <dbReference type="Proteomes" id="UP000595140"/>
    </source>
</evidence>
<dbReference type="Gene3D" id="3.60.10.10">
    <property type="entry name" value="Endonuclease/exonuclease/phosphatase"/>
    <property type="match status" value="1"/>
</dbReference>
<evidence type="ECO:0000256" key="1">
    <source>
        <dbReference type="SAM" id="MobiDB-lite"/>
    </source>
</evidence>
<dbReference type="OrthoDB" id="415347at2759"/>
<gene>
    <name evidence="3" type="ORF">CCAM_LOCUS11041</name>
</gene>
<protein>
    <recommendedName>
        <fullName evidence="2">Endonuclease/exonuclease/phosphatase domain-containing protein</fullName>
    </recommendedName>
</protein>
<feature type="compositionally biased region" description="Basic and acidic residues" evidence="1">
    <location>
        <begin position="1462"/>
        <end position="1473"/>
    </location>
</feature>
<feature type="region of interest" description="Disordered" evidence="1">
    <location>
        <begin position="1565"/>
        <end position="1627"/>
    </location>
</feature>
<dbReference type="Proteomes" id="UP000595140">
    <property type="component" value="Unassembled WGS sequence"/>
</dbReference>
<proteinExistence type="predicted"/>
<dbReference type="InterPro" id="IPR036691">
    <property type="entry name" value="Endo/exonu/phosph_ase_sf"/>
</dbReference>
<evidence type="ECO:0000313" key="3">
    <source>
        <dbReference type="EMBL" id="VFQ69265.1"/>
    </source>
</evidence>
<keyword evidence="4" id="KW-1185">Reference proteome</keyword>
<name>A0A484KX78_9ASTE</name>
<accession>A0A484KX78</accession>
<dbReference type="InterPro" id="IPR040256">
    <property type="entry name" value="At4g02000-like"/>
</dbReference>
<dbReference type="SUPFAM" id="SSF56219">
    <property type="entry name" value="DNase I-like"/>
    <property type="match status" value="1"/>
</dbReference>
<evidence type="ECO:0000259" key="2">
    <source>
        <dbReference type="Pfam" id="PF03372"/>
    </source>
</evidence>
<sequence>MATSGVAKSVGNLKSCKNNRMHPDAVQGWGGSTVILVGAGTARGYYKDAPSVEFTSEEENVLAGKFNRTLVGRCSSRIHLSEVEKFLIKGGYKEFKLRRLNSFELIFIFKQDEDYLRLFHRKVWRIGACAITINKWTTKHSKLRDSPVMPVWVEIFNLPLHLNDHKALYSIASTLGRPLKLDANTAMGVHPDRARLCVEMDVSNPKPPRLHIKLGGRDLWLPCKFGKHLSYCDKCTRFRHDTKHCRKTLSKSLSGKAPAGEVGQLGAGCITNASSSRWEIAKGKRRVVQSSEIREATRRVHSSNLLLKERATHLSHTLQNKTPLQPTRYEKPLENPTTHNHFHLLPIIEDVEDTVEPNPSLTQPYLPTLTAQCPPHLTPSNPSPTPTTEPFPDLSFLRSDNPKPCLAIIPFHHSNPSSNALLLEELDCHPQVWKGSKDDSFINTTLVPSWENFNDQHSLPEDDTPMVCHTDGEEEDTPFNKSCIKPMELDISNCATLIFIKRKFDLDFLCVIEPIVSNSLLDDFRLKIGFSNCHSSTNNKRWIFWRNETLNLVSFTDDDQVTSGTFTYSFDNQPIRISSVYGAHSIKDRTKLWLNIQETCPLDMRWIIGGDFNAVTSYEECKGICTPHVQSMNDFNTCISQCKLIYPDAEGGLFTWSGVRSQGRTWRRLDRILLNVDLLNSFEDVTLKHLSRANSDHKALLLQCINQQSGGVKPFRFLNSWISHETFQQTIRDVWSKCPTTGGMRGLTSKLQATKTALKLWNQTTFGNIFLNLKNLEQEAIQAQQLFETDTTDFNRTSAQLANAKLIKAVNMEVDYWRQKANYRWLDKGDANSKLFQAYAKGKRKKLSIKHIITSGGRGISSPNEIKEEAIQHFQKLYTSNHTPSHSIITSLIPKVITKEDNMMLSAIPNINEVKKVVWERNGDSASGPDGFNGNFFKTCWETIKNDVLIASQEFFLGRPIPCAYGSTYLTLIPKTLNPKRFDDYRPISLSTFMSKINTRILSNRLNTLLHKLISPEQAAFQKGRSIDDHILVAQEAIHIIDKKGQKNGRPKYHWKNWNQICHPKQAGGLGIRNLEKIQQAYSLKLWWKAQNDQSIWGPFVRAKYMRSGSIKEKITDSPSWKRICRVHAIGAKVWEYFGHISSAPPRRIGNQLRQHLIAWWLSGNSRSFKGNLRLILPGIISWVLWKARNTSIHEGKSATTASLIQQCFKLVQGWCWVNRNKKWLVKDEDFKDFDPSVESPLVPVWVGLEGLPIHLFDKPTLFSIAKLFGSPLQTDAATVNLSRPNVARVCVEVKLTKELPKTIWIHLRSRNSRWVRKTKPRGKVVNETPGQPVYFPSTSAVPTSTTPITFGSLETGHEYVTTKDIGPCPTMSKNAPPPRLDTIALAPPTNAHFVTLNGPLLTGLDSITLSLPTDVNLDPSYLECAQHKDTKDIPLLTDTTVPPIGNDDALSVPSTHTKAHTGKDDEAGKDAPTEAEPVSPHTLEDNTNISCEPRSLCKYIKVTKQQSSPLIQEFQKLSFTEQIAELKQGHQQLNSMQPKAPFQSIQGTCPKPVDANLFEVLQDHDENESHEESDPETPTMELRHKGEPPDMTIQTRSGRAPYAGCGHNTRGRGRGRHDRRGNHNPS</sequence>